<feature type="compositionally biased region" description="Acidic residues" evidence="2">
    <location>
        <begin position="483"/>
        <end position="493"/>
    </location>
</feature>
<dbReference type="InterPro" id="IPR011701">
    <property type="entry name" value="MFS"/>
</dbReference>
<feature type="region of interest" description="Disordered" evidence="2">
    <location>
        <begin position="479"/>
        <end position="501"/>
    </location>
</feature>
<feature type="domain" description="Major facilitator superfamily (MFS) profile" evidence="4">
    <location>
        <begin position="1"/>
        <end position="454"/>
    </location>
</feature>
<comment type="caution">
    <text evidence="5">The sequence shown here is derived from an EMBL/GenBank/DDBJ whole genome shotgun (WGS) entry which is preliminary data.</text>
</comment>
<feature type="transmembrane region" description="Helical" evidence="3">
    <location>
        <begin position="351"/>
        <end position="372"/>
    </location>
</feature>
<comment type="subcellular location">
    <subcellularLocation>
        <location evidence="1">Membrane</location>
        <topology evidence="1">Multi-pass membrane protein</topology>
    </subcellularLocation>
</comment>
<dbReference type="GO" id="GO:0022857">
    <property type="term" value="F:transmembrane transporter activity"/>
    <property type="evidence" value="ECO:0007669"/>
    <property type="project" value="InterPro"/>
</dbReference>
<evidence type="ECO:0000259" key="4">
    <source>
        <dbReference type="PROSITE" id="PS50850"/>
    </source>
</evidence>
<evidence type="ECO:0000256" key="2">
    <source>
        <dbReference type="SAM" id="MobiDB-lite"/>
    </source>
</evidence>
<feature type="transmembrane region" description="Helical" evidence="3">
    <location>
        <begin position="189"/>
        <end position="212"/>
    </location>
</feature>
<dbReference type="PANTHER" id="PTHR23520:SF5">
    <property type="entry name" value="TRANSPORTER, PUTATIVE (AFU_ORTHOLOGUE AFUA_3G04000)-RELATED"/>
    <property type="match status" value="1"/>
</dbReference>
<reference evidence="5" key="1">
    <citation type="journal article" date="2020" name="Stud. Mycol.">
        <title>101 Dothideomycetes genomes: a test case for predicting lifestyles and emergence of pathogens.</title>
        <authorList>
            <person name="Haridas S."/>
            <person name="Albert R."/>
            <person name="Binder M."/>
            <person name="Bloem J."/>
            <person name="Labutti K."/>
            <person name="Salamov A."/>
            <person name="Andreopoulos B."/>
            <person name="Baker S."/>
            <person name="Barry K."/>
            <person name="Bills G."/>
            <person name="Bluhm B."/>
            <person name="Cannon C."/>
            <person name="Castanera R."/>
            <person name="Culley D."/>
            <person name="Daum C."/>
            <person name="Ezra D."/>
            <person name="Gonzalez J."/>
            <person name="Henrissat B."/>
            <person name="Kuo A."/>
            <person name="Liang C."/>
            <person name="Lipzen A."/>
            <person name="Lutzoni F."/>
            <person name="Magnuson J."/>
            <person name="Mondo S."/>
            <person name="Nolan M."/>
            <person name="Ohm R."/>
            <person name="Pangilinan J."/>
            <person name="Park H.-J."/>
            <person name="Ramirez L."/>
            <person name="Alfaro M."/>
            <person name="Sun H."/>
            <person name="Tritt A."/>
            <person name="Yoshinaga Y."/>
            <person name="Zwiers L.-H."/>
            <person name="Turgeon B."/>
            <person name="Goodwin S."/>
            <person name="Spatafora J."/>
            <person name="Crous P."/>
            <person name="Grigoriev I."/>
        </authorList>
    </citation>
    <scope>NUCLEOTIDE SEQUENCE</scope>
    <source>
        <strain evidence="5">CBS 116435</strain>
    </source>
</reference>
<proteinExistence type="predicted"/>
<evidence type="ECO:0000256" key="3">
    <source>
        <dbReference type="SAM" id="Phobius"/>
    </source>
</evidence>
<dbReference type="PROSITE" id="PS50850">
    <property type="entry name" value="MFS"/>
    <property type="match status" value="1"/>
</dbReference>
<dbReference type="Gene3D" id="1.20.1250.20">
    <property type="entry name" value="MFS general substrate transporter like domains"/>
    <property type="match status" value="1"/>
</dbReference>
<dbReference type="InterPro" id="IPR020846">
    <property type="entry name" value="MFS_dom"/>
</dbReference>
<feature type="transmembrane region" description="Helical" evidence="3">
    <location>
        <begin position="155"/>
        <end position="177"/>
    </location>
</feature>
<dbReference type="Proteomes" id="UP000799441">
    <property type="component" value="Unassembled WGS sequence"/>
</dbReference>
<feature type="transmembrane region" description="Helical" evidence="3">
    <location>
        <begin position="278"/>
        <end position="300"/>
    </location>
</feature>
<dbReference type="Pfam" id="PF07690">
    <property type="entry name" value="MFS_1"/>
    <property type="match status" value="2"/>
</dbReference>
<feature type="transmembrane region" description="Helical" evidence="3">
    <location>
        <begin position="61"/>
        <end position="83"/>
    </location>
</feature>
<dbReference type="AlphaFoldDB" id="A0A9P4QER6"/>
<feature type="transmembrane region" description="Helical" evidence="3">
    <location>
        <begin position="312"/>
        <end position="330"/>
    </location>
</feature>
<evidence type="ECO:0000313" key="5">
    <source>
        <dbReference type="EMBL" id="KAF2725927.1"/>
    </source>
</evidence>
<sequence length="501" mass="53912">MSANGVVRRLSKQLGIATVLGSGMNVHLILFTRFARMSAYGSSTLILALYFAALEYSDTEIGLFMTLTLIGDVLISLLLTVVADSLGRRRILTLGSLLMALSGVCFATATSYWILLLAAVVGVISPSGNEIGPFRAVEESTLAHLSEAETRSDIFAWYVVLGTLGASLGSLACGWITQALQSGGWTEIASFRLVFWVYAAIGVVKAAVTLLLDHRCEASVFRTTHASFTDEQAEGGEGSEGFLLMERQPSEAAPRSPPKWKSMFAQISRKSRRTLVKLCGLFFFDSLASGMVPNSLIAFYLERKFAMSEGRLGSIISVAQFMSSLGNVFASSIAKRIGLVRAMVYTHLPSAIFLALLPAPSSLFLTVVLLVARASLASMDQAPRSAFLSAVVLPEERTAVMGIVNTVKTMSQSSGPLITGSLAGSDRFWIAFVVAGSLKVGYDLGMLHMFLNIKLEGDRGAQNPETNERERATVHEELHALASDDDDDGELELDDLKPPNS</sequence>
<keyword evidence="3" id="KW-0472">Membrane</keyword>
<dbReference type="PANTHER" id="PTHR23520">
    <property type="entry name" value="TRANSPORTER, PUTATIVE (AFU_ORTHOLOGUE AFUA_3G04000)-RELATED"/>
    <property type="match status" value="1"/>
</dbReference>
<keyword evidence="3" id="KW-1133">Transmembrane helix</keyword>
<feature type="transmembrane region" description="Helical" evidence="3">
    <location>
        <begin position="12"/>
        <end position="31"/>
    </location>
</feature>
<evidence type="ECO:0000256" key="1">
    <source>
        <dbReference type="ARBA" id="ARBA00004141"/>
    </source>
</evidence>
<feature type="transmembrane region" description="Helical" evidence="3">
    <location>
        <begin position="95"/>
        <end position="125"/>
    </location>
</feature>
<dbReference type="EMBL" id="MU003766">
    <property type="protein sequence ID" value="KAF2725927.1"/>
    <property type="molecule type" value="Genomic_DNA"/>
</dbReference>
<accession>A0A9P4QER6</accession>
<organism evidence="5 6">
    <name type="scientific">Polychaeton citri CBS 116435</name>
    <dbReference type="NCBI Taxonomy" id="1314669"/>
    <lineage>
        <taxon>Eukaryota</taxon>
        <taxon>Fungi</taxon>
        <taxon>Dikarya</taxon>
        <taxon>Ascomycota</taxon>
        <taxon>Pezizomycotina</taxon>
        <taxon>Dothideomycetes</taxon>
        <taxon>Dothideomycetidae</taxon>
        <taxon>Capnodiales</taxon>
        <taxon>Capnodiaceae</taxon>
        <taxon>Polychaeton</taxon>
    </lineage>
</organism>
<name>A0A9P4QER6_9PEZI</name>
<keyword evidence="3" id="KW-0812">Transmembrane</keyword>
<dbReference type="InterPro" id="IPR036259">
    <property type="entry name" value="MFS_trans_sf"/>
</dbReference>
<evidence type="ECO:0000313" key="6">
    <source>
        <dbReference type="Proteomes" id="UP000799441"/>
    </source>
</evidence>
<dbReference type="SUPFAM" id="SSF103473">
    <property type="entry name" value="MFS general substrate transporter"/>
    <property type="match status" value="1"/>
</dbReference>
<protein>
    <submittedName>
        <fullName evidence="5">MFS general substrate transporter</fullName>
    </submittedName>
</protein>
<dbReference type="OrthoDB" id="10027823at2759"/>
<keyword evidence="6" id="KW-1185">Reference proteome</keyword>
<gene>
    <name evidence="5" type="ORF">K431DRAFT_280660</name>
</gene>
<dbReference type="GO" id="GO:0000329">
    <property type="term" value="C:fungal-type vacuole membrane"/>
    <property type="evidence" value="ECO:0007669"/>
    <property type="project" value="TreeGrafter"/>
</dbReference>